<accession>A0A1W1DWD0</accession>
<protein>
    <submittedName>
        <fullName evidence="2">Cold shock protein</fullName>
    </submittedName>
</protein>
<dbReference type="InterPro" id="IPR002059">
    <property type="entry name" value="CSP_DNA-bd"/>
</dbReference>
<dbReference type="CDD" id="cd04458">
    <property type="entry name" value="CSP_CDS"/>
    <property type="match status" value="1"/>
</dbReference>
<evidence type="ECO:0000259" key="1">
    <source>
        <dbReference type="PROSITE" id="PS51857"/>
    </source>
</evidence>
<name>A0A1W1DWD0_9ZZZZ</name>
<reference evidence="2" key="1">
    <citation type="submission" date="2016-10" db="EMBL/GenBank/DDBJ databases">
        <authorList>
            <person name="de Groot N.N."/>
        </authorList>
    </citation>
    <scope>NUCLEOTIDE SEQUENCE</scope>
</reference>
<proteinExistence type="predicted"/>
<sequence length="122" mass="13731">MKAKIKWFSKEKGYGFLVDESGVERFFGVCDVNGVDLPQNGDTVSFEGYAGKKGLAAKEITISSRKKKIINNNKAECPSCKKQVHPRLVTHYGNADKSLCPLCGEKIKDFISPFWRFIRNIL</sequence>
<dbReference type="Pfam" id="PF00313">
    <property type="entry name" value="CSD"/>
    <property type="match status" value="1"/>
</dbReference>
<dbReference type="PROSITE" id="PS51857">
    <property type="entry name" value="CSD_2"/>
    <property type="match status" value="1"/>
</dbReference>
<dbReference type="GO" id="GO:0003676">
    <property type="term" value="F:nucleic acid binding"/>
    <property type="evidence" value="ECO:0007669"/>
    <property type="project" value="InterPro"/>
</dbReference>
<feature type="domain" description="CSD" evidence="1">
    <location>
        <begin position="1"/>
        <end position="62"/>
    </location>
</feature>
<dbReference type="SUPFAM" id="SSF50249">
    <property type="entry name" value="Nucleic acid-binding proteins"/>
    <property type="match status" value="1"/>
</dbReference>
<evidence type="ECO:0000313" key="2">
    <source>
        <dbReference type="EMBL" id="SFV85905.1"/>
    </source>
</evidence>
<dbReference type="InterPro" id="IPR012340">
    <property type="entry name" value="NA-bd_OB-fold"/>
</dbReference>
<dbReference type="Gene3D" id="2.40.50.140">
    <property type="entry name" value="Nucleic acid-binding proteins"/>
    <property type="match status" value="1"/>
</dbReference>
<organism evidence="2">
    <name type="scientific">hydrothermal vent metagenome</name>
    <dbReference type="NCBI Taxonomy" id="652676"/>
    <lineage>
        <taxon>unclassified sequences</taxon>
        <taxon>metagenomes</taxon>
        <taxon>ecological metagenomes</taxon>
    </lineage>
</organism>
<dbReference type="EMBL" id="FPHY01000052">
    <property type="protein sequence ID" value="SFV85905.1"/>
    <property type="molecule type" value="Genomic_DNA"/>
</dbReference>
<dbReference type="AlphaFoldDB" id="A0A1W1DWD0"/>
<gene>
    <name evidence="2" type="ORF">MNB_SUP05-SYMBIONT-4-468</name>
</gene>